<dbReference type="Proteomes" id="UP000236732">
    <property type="component" value="Unassembled WGS sequence"/>
</dbReference>
<feature type="transmembrane region" description="Helical" evidence="8">
    <location>
        <begin position="162"/>
        <end position="182"/>
    </location>
</feature>
<dbReference type="Gene3D" id="1.20.1250.20">
    <property type="entry name" value="MFS general substrate transporter like domains"/>
    <property type="match status" value="2"/>
</dbReference>
<dbReference type="SUPFAM" id="SSF103473">
    <property type="entry name" value="MFS general substrate transporter"/>
    <property type="match status" value="1"/>
</dbReference>
<feature type="transmembrane region" description="Helical" evidence="8">
    <location>
        <begin position="101"/>
        <end position="126"/>
    </location>
</feature>
<feature type="region of interest" description="Disordered" evidence="7">
    <location>
        <begin position="188"/>
        <end position="218"/>
    </location>
</feature>
<gene>
    <name evidence="10" type="ORF">SAMN05444920_11270</name>
</gene>
<dbReference type="InterPro" id="IPR011701">
    <property type="entry name" value="MFS"/>
</dbReference>
<keyword evidence="4 8" id="KW-1133">Transmembrane helix</keyword>
<name>A0A1H6EN67_9ACTN</name>
<dbReference type="GO" id="GO:0042128">
    <property type="term" value="P:nitrate assimilation"/>
    <property type="evidence" value="ECO:0007669"/>
    <property type="project" value="UniProtKB-KW"/>
</dbReference>
<dbReference type="OrthoDB" id="9771451at2"/>
<keyword evidence="6 8" id="KW-0472">Membrane</keyword>
<evidence type="ECO:0000259" key="9">
    <source>
        <dbReference type="PROSITE" id="PS50850"/>
    </source>
</evidence>
<keyword evidence="3 8" id="KW-0812">Transmembrane</keyword>
<dbReference type="PANTHER" id="PTHR23515">
    <property type="entry name" value="HIGH-AFFINITY NITRATE TRANSPORTER 2.3"/>
    <property type="match status" value="1"/>
</dbReference>
<proteinExistence type="inferred from homology"/>
<evidence type="ECO:0000256" key="8">
    <source>
        <dbReference type="SAM" id="Phobius"/>
    </source>
</evidence>
<feature type="transmembrane region" description="Helical" evidence="8">
    <location>
        <begin position="362"/>
        <end position="386"/>
    </location>
</feature>
<evidence type="ECO:0000256" key="5">
    <source>
        <dbReference type="ARBA" id="ARBA00023063"/>
    </source>
</evidence>
<evidence type="ECO:0000313" key="10">
    <source>
        <dbReference type="EMBL" id="SEG98843.1"/>
    </source>
</evidence>
<dbReference type="InterPro" id="IPR036259">
    <property type="entry name" value="MFS_trans_sf"/>
</dbReference>
<feature type="transmembrane region" description="Helical" evidence="8">
    <location>
        <begin position="326"/>
        <end position="350"/>
    </location>
</feature>
<accession>A0A1H6EN67</accession>
<reference evidence="10 11" key="1">
    <citation type="submission" date="2016-10" db="EMBL/GenBank/DDBJ databases">
        <authorList>
            <person name="de Groot N.N."/>
        </authorList>
    </citation>
    <scope>NUCLEOTIDE SEQUENCE [LARGE SCALE GENOMIC DNA]</scope>
    <source>
        <strain evidence="10 11">CGMCC 4.7037</strain>
    </source>
</reference>
<dbReference type="PROSITE" id="PS50850">
    <property type="entry name" value="MFS"/>
    <property type="match status" value="1"/>
</dbReference>
<dbReference type="RefSeq" id="WP_103960349.1">
    <property type="nucleotide sequence ID" value="NZ_FNVT01000012.1"/>
</dbReference>
<dbReference type="InterPro" id="IPR044772">
    <property type="entry name" value="NO3_transporter"/>
</dbReference>
<feature type="transmembrane region" description="Helical" evidence="8">
    <location>
        <begin position="273"/>
        <end position="291"/>
    </location>
</feature>
<dbReference type="GO" id="GO:0015112">
    <property type="term" value="F:nitrate transmembrane transporter activity"/>
    <property type="evidence" value="ECO:0007669"/>
    <property type="project" value="InterPro"/>
</dbReference>
<sequence>MSELRKGQVRNLALATAAFAVTFWAWNLIGPLSGSYSGRLRLSPTQTSLLVAIPVLVGALGRIPAGMLADRLGGRRMFAIICFVSIVPVLFVGWSDSYGWLLFWGFLLGIPGTSFAIGIPFVNAWYEPARRGFATGVFGAGMGGTALSAFCTPRLVEAFGRPGAHLLVAAGLALTGLIMLTASRDSPNWSPNPAPGPASVSGSVPGLGAEAGSPPASGSGSVSALAGMREAMKVKATWQCAFLYAVAFGGFVAFSTYLPTLLQNAYHFLQTDAGLRTAGFSIAAVLSRPLGGALSDRIGAVKVLEISFGGTALMALVLALRPPVEVPAGVSFVLMAFFLGLGTGGVFALVARLVEAPKVGTVTGLVGAAGGLGGYFPPLVMGTVYAATGAYLIGYVLLAATALVALAYTIRAFRTL</sequence>
<feature type="transmembrane region" description="Helical" evidence="8">
    <location>
        <begin position="49"/>
        <end position="65"/>
    </location>
</feature>
<comment type="subcellular location">
    <subcellularLocation>
        <location evidence="1">Cell membrane</location>
        <topology evidence="1">Multi-pass membrane protein</topology>
    </subcellularLocation>
</comment>
<feature type="transmembrane region" description="Helical" evidence="8">
    <location>
        <begin position="303"/>
        <end position="320"/>
    </location>
</feature>
<dbReference type="AlphaFoldDB" id="A0A1H6EN67"/>
<feature type="transmembrane region" description="Helical" evidence="8">
    <location>
        <begin position="133"/>
        <end position="156"/>
    </location>
</feature>
<evidence type="ECO:0000256" key="4">
    <source>
        <dbReference type="ARBA" id="ARBA00022989"/>
    </source>
</evidence>
<evidence type="ECO:0000256" key="3">
    <source>
        <dbReference type="ARBA" id="ARBA00022692"/>
    </source>
</evidence>
<dbReference type="InterPro" id="IPR020846">
    <property type="entry name" value="MFS_dom"/>
</dbReference>
<dbReference type="Pfam" id="PF07690">
    <property type="entry name" value="MFS_1"/>
    <property type="match status" value="1"/>
</dbReference>
<feature type="domain" description="Major facilitator superfamily (MFS) profile" evidence="9">
    <location>
        <begin position="11"/>
        <end position="416"/>
    </location>
</feature>
<feature type="transmembrane region" description="Helical" evidence="8">
    <location>
        <begin position="241"/>
        <end position="261"/>
    </location>
</feature>
<evidence type="ECO:0000313" key="11">
    <source>
        <dbReference type="Proteomes" id="UP000236732"/>
    </source>
</evidence>
<feature type="transmembrane region" description="Helical" evidence="8">
    <location>
        <begin position="77"/>
        <end position="95"/>
    </location>
</feature>
<dbReference type="EMBL" id="FNVT01000012">
    <property type="protein sequence ID" value="SEG98843.1"/>
    <property type="molecule type" value="Genomic_DNA"/>
</dbReference>
<feature type="transmembrane region" description="Helical" evidence="8">
    <location>
        <begin position="392"/>
        <end position="410"/>
    </location>
</feature>
<feature type="transmembrane region" description="Helical" evidence="8">
    <location>
        <begin position="12"/>
        <end position="29"/>
    </location>
</feature>
<evidence type="ECO:0000256" key="1">
    <source>
        <dbReference type="ARBA" id="ARBA00004651"/>
    </source>
</evidence>
<evidence type="ECO:0000256" key="6">
    <source>
        <dbReference type="ARBA" id="ARBA00023136"/>
    </source>
</evidence>
<keyword evidence="11" id="KW-1185">Reference proteome</keyword>
<comment type="similarity">
    <text evidence="2">Belongs to the major facilitator superfamily. Nitrate/nitrite porter (TC 2.A.1.8) family.</text>
</comment>
<evidence type="ECO:0000256" key="7">
    <source>
        <dbReference type="SAM" id="MobiDB-lite"/>
    </source>
</evidence>
<dbReference type="GO" id="GO:0005886">
    <property type="term" value="C:plasma membrane"/>
    <property type="evidence" value="ECO:0007669"/>
    <property type="project" value="UniProtKB-SubCell"/>
</dbReference>
<feature type="compositionally biased region" description="Low complexity" evidence="7">
    <location>
        <begin position="206"/>
        <end position="218"/>
    </location>
</feature>
<keyword evidence="5" id="KW-0534">Nitrate assimilation</keyword>
<evidence type="ECO:0000256" key="2">
    <source>
        <dbReference type="ARBA" id="ARBA00008432"/>
    </source>
</evidence>
<organism evidence="10 11">
    <name type="scientific">Nonomuraea solani</name>
    <dbReference type="NCBI Taxonomy" id="1144553"/>
    <lineage>
        <taxon>Bacteria</taxon>
        <taxon>Bacillati</taxon>
        <taxon>Actinomycetota</taxon>
        <taxon>Actinomycetes</taxon>
        <taxon>Streptosporangiales</taxon>
        <taxon>Streptosporangiaceae</taxon>
        <taxon>Nonomuraea</taxon>
    </lineage>
</organism>
<protein>
    <submittedName>
        <fullName evidence="10">MFS transporter, NNP family, nitrate/nitrite transporter</fullName>
    </submittedName>
</protein>